<accession>A0A9D4CI65</accession>
<evidence type="ECO:0000313" key="1">
    <source>
        <dbReference type="EMBL" id="KAH3725779.1"/>
    </source>
</evidence>
<organism evidence="1 2">
    <name type="scientific">Dreissena polymorpha</name>
    <name type="common">Zebra mussel</name>
    <name type="synonym">Mytilus polymorpha</name>
    <dbReference type="NCBI Taxonomy" id="45954"/>
    <lineage>
        <taxon>Eukaryota</taxon>
        <taxon>Metazoa</taxon>
        <taxon>Spiralia</taxon>
        <taxon>Lophotrochozoa</taxon>
        <taxon>Mollusca</taxon>
        <taxon>Bivalvia</taxon>
        <taxon>Autobranchia</taxon>
        <taxon>Heteroconchia</taxon>
        <taxon>Euheterodonta</taxon>
        <taxon>Imparidentia</taxon>
        <taxon>Neoheterodontei</taxon>
        <taxon>Myida</taxon>
        <taxon>Dreissenoidea</taxon>
        <taxon>Dreissenidae</taxon>
        <taxon>Dreissena</taxon>
    </lineage>
</organism>
<evidence type="ECO:0000313" key="2">
    <source>
        <dbReference type="Proteomes" id="UP000828390"/>
    </source>
</evidence>
<name>A0A9D4CI65_DREPO</name>
<reference evidence="1" key="1">
    <citation type="journal article" date="2019" name="bioRxiv">
        <title>The Genome of the Zebra Mussel, Dreissena polymorpha: A Resource for Invasive Species Research.</title>
        <authorList>
            <person name="McCartney M.A."/>
            <person name="Auch B."/>
            <person name="Kono T."/>
            <person name="Mallez S."/>
            <person name="Zhang Y."/>
            <person name="Obille A."/>
            <person name="Becker A."/>
            <person name="Abrahante J.E."/>
            <person name="Garbe J."/>
            <person name="Badalamenti J.P."/>
            <person name="Herman A."/>
            <person name="Mangelson H."/>
            <person name="Liachko I."/>
            <person name="Sullivan S."/>
            <person name="Sone E.D."/>
            <person name="Koren S."/>
            <person name="Silverstein K.A.T."/>
            <person name="Beckman K.B."/>
            <person name="Gohl D.M."/>
        </authorList>
    </citation>
    <scope>NUCLEOTIDE SEQUENCE</scope>
    <source>
        <strain evidence="1">Duluth1</strain>
        <tissue evidence="1">Whole animal</tissue>
    </source>
</reference>
<gene>
    <name evidence="1" type="ORF">DPMN_051628</name>
</gene>
<dbReference type="EMBL" id="JAIWYP010000012">
    <property type="protein sequence ID" value="KAH3725779.1"/>
    <property type="molecule type" value="Genomic_DNA"/>
</dbReference>
<comment type="caution">
    <text evidence="1">The sequence shown here is derived from an EMBL/GenBank/DDBJ whole genome shotgun (WGS) entry which is preliminary data.</text>
</comment>
<keyword evidence="2" id="KW-1185">Reference proteome</keyword>
<dbReference type="AlphaFoldDB" id="A0A9D4CI65"/>
<dbReference type="Proteomes" id="UP000828390">
    <property type="component" value="Unassembled WGS sequence"/>
</dbReference>
<proteinExistence type="predicted"/>
<sequence length="67" mass="7128">MKFAASNVAVACGTGSKGTTLGWSMRTGFRTASTCDSAGARASSTWFAWEEHLNEVLTLDQANGHFK</sequence>
<protein>
    <submittedName>
        <fullName evidence="1">Uncharacterized protein</fullName>
    </submittedName>
</protein>
<reference evidence="1" key="2">
    <citation type="submission" date="2020-11" db="EMBL/GenBank/DDBJ databases">
        <authorList>
            <person name="McCartney M.A."/>
            <person name="Auch B."/>
            <person name="Kono T."/>
            <person name="Mallez S."/>
            <person name="Becker A."/>
            <person name="Gohl D.M."/>
            <person name="Silverstein K.A.T."/>
            <person name="Koren S."/>
            <person name="Bechman K.B."/>
            <person name="Herman A."/>
            <person name="Abrahante J.E."/>
            <person name="Garbe J."/>
        </authorList>
    </citation>
    <scope>NUCLEOTIDE SEQUENCE</scope>
    <source>
        <strain evidence="1">Duluth1</strain>
        <tissue evidence="1">Whole animal</tissue>
    </source>
</reference>